<dbReference type="SUPFAM" id="SSF160379">
    <property type="entry name" value="SP0830-like"/>
    <property type="match status" value="1"/>
</dbReference>
<gene>
    <name evidence="1" type="ORF">BET01_14115</name>
</gene>
<dbReference type="Gene3D" id="3.30.70.1280">
    <property type="entry name" value="SP0830-like domains"/>
    <property type="match status" value="1"/>
</dbReference>
<dbReference type="Gene3D" id="3.30.70.1260">
    <property type="entry name" value="bacterial protein sp0830 like"/>
    <property type="match status" value="1"/>
</dbReference>
<dbReference type="EMBL" id="MCIA01000006">
    <property type="protein sequence ID" value="RKD33661.1"/>
    <property type="molecule type" value="Genomic_DNA"/>
</dbReference>
<proteinExistence type="predicted"/>
<accession>A0A419T851</accession>
<dbReference type="PANTHER" id="PTHR36439:SF1">
    <property type="entry name" value="DUF1697 DOMAIN-CONTAINING PROTEIN"/>
    <property type="match status" value="1"/>
</dbReference>
<evidence type="ECO:0000313" key="1">
    <source>
        <dbReference type="EMBL" id="RKD33661.1"/>
    </source>
</evidence>
<dbReference type="PIRSF" id="PIRSF008502">
    <property type="entry name" value="UCP008502"/>
    <property type="match status" value="1"/>
</dbReference>
<evidence type="ECO:0000313" key="2">
    <source>
        <dbReference type="Proteomes" id="UP000284277"/>
    </source>
</evidence>
<sequence length="181" mass="20184">MEKYIALLRGVNIGGKNKISMPELKLAFEEIGFLDVITYINSGNVIFSSSTQDKSEMIRKSESIIEDKFKISIPVTVISSKELSNVLKNAPGWWNTDNKEIYDNAIFVISPTSVDEVFAAVGDAKPEYEKVGSHGNVIFWSASLKTYNKTRWSKIASSSVNNNVTIRTANTTRKLLELAKK</sequence>
<dbReference type="AlphaFoldDB" id="A0A419T851"/>
<evidence type="ECO:0008006" key="3">
    <source>
        <dbReference type="Google" id="ProtNLM"/>
    </source>
</evidence>
<keyword evidence="2" id="KW-1185">Reference proteome</keyword>
<dbReference type="Pfam" id="PF08002">
    <property type="entry name" value="DUF1697"/>
    <property type="match status" value="1"/>
</dbReference>
<organism evidence="1 2">
    <name type="scientific">Lacrimispora algidixylanolytica</name>
    <dbReference type="NCBI Taxonomy" id="94868"/>
    <lineage>
        <taxon>Bacteria</taxon>
        <taxon>Bacillati</taxon>
        <taxon>Bacillota</taxon>
        <taxon>Clostridia</taxon>
        <taxon>Lachnospirales</taxon>
        <taxon>Lachnospiraceae</taxon>
        <taxon>Lacrimispora</taxon>
    </lineage>
</organism>
<name>A0A419T851_9FIRM</name>
<protein>
    <recommendedName>
        <fullName evidence="3">DUF1697 domain-containing protein</fullName>
    </recommendedName>
</protein>
<dbReference type="Proteomes" id="UP000284277">
    <property type="component" value="Unassembled WGS sequence"/>
</dbReference>
<comment type="caution">
    <text evidence="1">The sequence shown here is derived from an EMBL/GenBank/DDBJ whole genome shotgun (WGS) entry which is preliminary data.</text>
</comment>
<dbReference type="RefSeq" id="WP_120195718.1">
    <property type="nucleotide sequence ID" value="NZ_MCIA01000006.1"/>
</dbReference>
<dbReference type="InterPro" id="IPR012545">
    <property type="entry name" value="DUF1697"/>
</dbReference>
<dbReference type="OrthoDB" id="9806494at2"/>
<dbReference type="PANTHER" id="PTHR36439">
    <property type="entry name" value="BLL4334 PROTEIN"/>
    <property type="match status" value="1"/>
</dbReference>
<reference evidence="1 2" key="1">
    <citation type="submission" date="2016-08" db="EMBL/GenBank/DDBJ databases">
        <title>A new outlook on sporulation: Clostridium algidixylanolyticum.</title>
        <authorList>
            <person name="Poppleton D.I."/>
            <person name="Gribaldo S."/>
        </authorList>
    </citation>
    <scope>NUCLEOTIDE SEQUENCE [LARGE SCALE GENOMIC DNA]</scope>
    <source>
        <strain evidence="1 2">SPL73</strain>
    </source>
</reference>